<organism evidence="10 11">
    <name type="scientific">Geotrichum candidum</name>
    <name type="common">Oospora lactis</name>
    <name type="synonym">Dipodascus geotrichum</name>
    <dbReference type="NCBI Taxonomy" id="1173061"/>
    <lineage>
        <taxon>Eukaryota</taxon>
        <taxon>Fungi</taxon>
        <taxon>Dikarya</taxon>
        <taxon>Ascomycota</taxon>
        <taxon>Saccharomycotina</taxon>
        <taxon>Dipodascomycetes</taxon>
        <taxon>Dipodascales</taxon>
        <taxon>Dipodascaceae</taxon>
        <taxon>Geotrichum</taxon>
    </lineage>
</organism>
<dbReference type="GO" id="GO:0005737">
    <property type="term" value="C:cytoplasm"/>
    <property type="evidence" value="ECO:0007669"/>
    <property type="project" value="UniProtKB-ARBA"/>
</dbReference>
<proteinExistence type="predicted"/>
<feature type="region of interest" description="Disordered" evidence="7">
    <location>
        <begin position="174"/>
        <end position="200"/>
    </location>
</feature>
<evidence type="ECO:0000256" key="7">
    <source>
        <dbReference type="SAM" id="MobiDB-lite"/>
    </source>
</evidence>
<keyword evidence="4 6" id="KW-0175">Coiled coil</keyword>
<feature type="region of interest" description="Disordered" evidence="7">
    <location>
        <begin position="75"/>
        <end position="108"/>
    </location>
</feature>
<feature type="domain" description="Centrosomin N-terminal motif 1" evidence="8">
    <location>
        <begin position="113"/>
        <end position="179"/>
    </location>
</feature>
<dbReference type="EMBL" id="CCBN010000001">
    <property type="protein sequence ID" value="CDO51586.1"/>
    <property type="molecule type" value="Genomic_DNA"/>
</dbReference>
<gene>
    <name evidence="10" type="ORF">BN980_GECA01s08700g</name>
</gene>
<evidence type="ECO:0000313" key="11">
    <source>
        <dbReference type="Proteomes" id="UP000242525"/>
    </source>
</evidence>
<evidence type="ECO:0000313" key="10">
    <source>
        <dbReference type="EMBL" id="CDO51586.1"/>
    </source>
</evidence>
<keyword evidence="3" id="KW-0597">Phosphoprotein</keyword>
<sequence length="985" mass="114485">MTPNFNHPKITTTNKNNNKREFSPLLRTVQKPTVPTVSTTSHSRNINSATKRTTKNGLLTYDEIELTDSMESFHRNNSTIQPNTTITLSPSQARQQRQPGRLTGNDATEPIPLRQQENLLVQYKNENFGLKMKLFLLTQRLEQQTPQGLQELTKENIELKTQVKQLAALNMELKEQATRSSSSSNSSVSNQKVSGEDNPVIDELKMEIQDLESNLRVKEDEVSDLERKIKDLQDADIDNRYDSSAIIHEKESEIESLKGQLEDLMFQMKDYKSDLNAAEEEVQDLRENVKLAKQQSLALKSELDSVQRTAAAADTNWSEDEEKLRLKEEVERLRSELREEIVKRQTENTEEARKLREEIEDLEYELHRLNEDKDAAEHELATTRNKLETELEQTRAKLDTKFQTVRNELESELHSARNKNDRLEHEILLLRERLETNRGQLTSHEQELRDARDRLQANFENVRDERDKLQYDLETLREDKDALEAELELQLKNNSKTSELKRELSSAKLRLEQITNDNKAEIRAREAELQLIMEEKDREINSLKLDLRGVKTQLDKSDIEIVGLNNTIESLQRTLEATSSSNTRKESSLTELLREQLSTAQNKVRSLEDEMVQLKSQVRLREDEKVEIQKELAKTNRELDQIKRNTQDSSSKLSSEVANLKKSVELKDRVIDALKNSDAVFNKNSHAANKANAKAEDEIKNIQEKLNDAEKLNMSLVQKIELMKKEYLKQKEELRQTREQQNNTTRNFFSTNNTGNNITLQREVEKHERIANELKKRLVALQGDYQRNRASISDYEKQVSELNDTVNWLTGQNQRLKQQLEPFLLQSTINNNNTVGTSSQAVVKLQSQLYTLADHIRYLKTKLNREAYYRADLTFMKTFFLVKIDNYQRCNRADIELLSEIGIYPDYSYVYNQRGSPSRDGRKQRPTMSGAIHMVLAAIKFRNRAIAYRTEINLKQQLKARIKSRTEQDDDRAAARSSRGFRYFR</sequence>
<keyword evidence="5" id="KW-0206">Cytoskeleton</keyword>
<evidence type="ECO:0000259" key="8">
    <source>
        <dbReference type="Pfam" id="PF07989"/>
    </source>
</evidence>
<dbReference type="Pfam" id="PF07989">
    <property type="entry name" value="Cnn_1N"/>
    <property type="match status" value="1"/>
</dbReference>
<feature type="compositionally biased region" description="Low complexity" evidence="7">
    <location>
        <begin position="180"/>
        <end position="193"/>
    </location>
</feature>
<dbReference type="AlphaFoldDB" id="A0A0J9X342"/>
<feature type="region of interest" description="Disordered" evidence="7">
    <location>
        <begin position="965"/>
        <end position="985"/>
    </location>
</feature>
<evidence type="ECO:0000259" key="9">
    <source>
        <dbReference type="Pfam" id="PF10495"/>
    </source>
</evidence>
<reference evidence="10" key="1">
    <citation type="submission" date="2014-03" db="EMBL/GenBank/DDBJ databases">
        <authorList>
            <person name="Casaregola S."/>
        </authorList>
    </citation>
    <scope>NUCLEOTIDE SEQUENCE [LARGE SCALE GENOMIC DNA]</scope>
    <source>
        <strain evidence="10">CLIB 918</strain>
    </source>
</reference>
<evidence type="ECO:0000256" key="1">
    <source>
        <dbReference type="ARBA" id="ARBA00004267"/>
    </source>
</evidence>
<feature type="region of interest" description="Disordered" evidence="7">
    <location>
        <begin position="1"/>
        <end position="21"/>
    </location>
</feature>
<dbReference type="PANTHER" id="PTHR18870:SF9">
    <property type="entry name" value="PROTEIN TAG-278-RELATED"/>
    <property type="match status" value="1"/>
</dbReference>
<feature type="compositionally biased region" description="Polar residues" evidence="7">
    <location>
        <begin position="75"/>
        <end position="98"/>
    </location>
</feature>
<feature type="domain" description="Pericentrin/AKAP-450 centrosomal targeting" evidence="9">
    <location>
        <begin position="862"/>
        <end position="943"/>
    </location>
</feature>
<dbReference type="OrthoDB" id="10255000at2759"/>
<dbReference type="GO" id="GO:0005815">
    <property type="term" value="C:microtubule organizing center"/>
    <property type="evidence" value="ECO:0007669"/>
    <property type="project" value="UniProtKB-SubCell"/>
</dbReference>
<keyword evidence="11" id="KW-1185">Reference proteome</keyword>
<comment type="subcellular location">
    <subcellularLocation>
        <location evidence="1">Cytoplasm</location>
        <location evidence="1">Cytoskeleton</location>
        <location evidence="1">Microtubule organizing center</location>
    </subcellularLocation>
</comment>
<accession>A0A0J9X342</accession>
<evidence type="ECO:0000256" key="3">
    <source>
        <dbReference type="ARBA" id="ARBA00022553"/>
    </source>
</evidence>
<evidence type="ECO:0000256" key="5">
    <source>
        <dbReference type="ARBA" id="ARBA00023212"/>
    </source>
</evidence>
<feature type="compositionally biased region" description="Basic and acidic residues" evidence="7">
    <location>
        <begin position="965"/>
        <end position="974"/>
    </location>
</feature>
<evidence type="ECO:0000256" key="6">
    <source>
        <dbReference type="SAM" id="Coils"/>
    </source>
</evidence>
<dbReference type="Pfam" id="PF10495">
    <property type="entry name" value="PACT_coil_coil"/>
    <property type="match status" value="1"/>
</dbReference>
<feature type="coiled-coil region" evidence="6">
    <location>
        <begin position="685"/>
        <end position="819"/>
    </location>
</feature>
<dbReference type="STRING" id="1173061.A0A0J9X342"/>
<dbReference type="Proteomes" id="UP000242525">
    <property type="component" value="Unassembled WGS sequence"/>
</dbReference>
<evidence type="ECO:0000256" key="2">
    <source>
        <dbReference type="ARBA" id="ARBA00022490"/>
    </source>
</evidence>
<protein>
    <submittedName>
        <fullName evidence="10">Similar to Saccharomyces cerevisiae YDL058W USO1 Essential protein involved in the vesicle-mediated ER to Golgi transport step of secretion</fullName>
    </submittedName>
</protein>
<dbReference type="PANTHER" id="PTHR18870">
    <property type="entry name" value="PROTEIN TAG-278-RELATED"/>
    <property type="match status" value="1"/>
</dbReference>
<comment type="caution">
    <text evidence="10">The sequence shown here is derived from an EMBL/GenBank/DDBJ whole genome shotgun (WGS) entry which is preliminary data.</text>
</comment>
<dbReference type="InterPro" id="IPR019528">
    <property type="entry name" value="PACT_domain"/>
</dbReference>
<keyword evidence="2" id="KW-0963">Cytoplasm</keyword>
<evidence type="ECO:0000256" key="4">
    <source>
        <dbReference type="ARBA" id="ARBA00023054"/>
    </source>
</evidence>
<name>A0A0J9X342_GEOCN</name>
<feature type="coiled-coil region" evidence="6">
    <location>
        <begin position="201"/>
        <end position="652"/>
    </location>
</feature>
<dbReference type="InterPro" id="IPR012943">
    <property type="entry name" value="Cnn_1N"/>
</dbReference>